<dbReference type="GO" id="GO:0005886">
    <property type="term" value="C:plasma membrane"/>
    <property type="evidence" value="ECO:0007669"/>
    <property type="project" value="TreeGrafter"/>
</dbReference>
<keyword evidence="13" id="KW-1185">Reference proteome</keyword>
<keyword evidence="8 9" id="KW-0807">Transducer</keyword>
<keyword evidence="4 10" id="KW-1133">Transmembrane helix</keyword>
<comment type="similarity">
    <text evidence="2 9">Belongs to the G-protein coupled receptor 1 family.</text>
</comment>
<evidence type="ECO:0000256" key="5">
    <source>
        <dbReference type="ARBA" id="ARBA00023040"/>
    </source>
</evidence>
<dbReference type="FunFam" id="1.20.1070.10:FF:000291">
    <property type="entry name" value="Predicted protein"/>
    <property type="match status" value="1"/>
</dbReference>
<evidence type="ECO:0000256" key="1">
    <source>
        <dbReference type="ARBA" id="ARBA00004141"/>
    </source>
</evidence>
<dbReference type="SUPFAM" id="SSF81321">
    <property type="entry name" value="Family A G protein-coupled receptor-like"/>
    <property type="match status" value="1"/>
</dbReference>
<dbReference type="InterPro" id="IPR000276">
    <property type="entry name" value="GPCR_Rhodpsn"/>
</dbReference>
<dbReference type="AlphaFoldDB" id="A0A6G0YVB7"/>
<dbReference type="CDD" id="cd15392">
    <property type="entry name" value="7tmA_PR4-like"/>
    <property type="match status" value="1"/>
</dbReference>
<name>A0A6G0YVB7_APHCR</name>
<dbReference type="Proteomes" id="UP000478052">
    <property type="component" value="Unassembled WGS sequence"/>
</dbReference>
<dbReference type="PROSITE" id="PS00237">
    <property type="entry name" value="G_PROTEIN_RECEP_F1_1"/>
    <property type="match status" value="1"/>
</dbReference>
<dbReference type="Pfam" id="PF00001">
    <property type="entry name" value="7tm_1"/>
    <property type="match status" value="1"/>
</dbReference>
<feature type="transmembrane region" description="Helical" evidence="10">
    <location>
        <begin position="237"/>
        <end position="257"/>
    </location>
</feature>
<feature type="transmembrane region" description="Helical" evidence="10">
    <location>
        <begin position="269"/>
        <end position="287"/>
    </location>
</feature>
<sequence>MKFLHNNFRSHENAKSILNFPEILAASSLLLTPLKNTQTRALFCCIRKLKKFGFDNTLLKKNITYITIITINVNSRFSLKSREFTITTNGTSIYFFPIPIPILPLQKQISAYLVYVEWNFDNSNRLEEWAKTFLRVSTGKFYVGGGAMSESDDEPSATTWNVTATVAARWNGTEAVDELYCGADGSAAFQTLVYLTYTIVFVVSLVGNGLVCYVVVFSAQMHSVTNLFIMNMAVGDLLMTLFCVPFSFVATLLLQYWPFGSDLCHTVSFAQAVAVLVSAYTLVAISVDRYIAIMWPLKPRASRHQAKYIIALVWTVAVITAFPILLVTTLEQPSSWHQVECGLYICNEKWSSENVRHYYNVALLVLQYCIPFAVLLFTYVNIGVVVWGKRTPGEAQNSRDVRMAKSKRKMIKMMVTVVIAFTVCWLPYNILLILWDHEPSLSTWSSLPYVWFLFHWLAMSHTCYNPLIYCWMNTRYRTGFAAVLRNVPGFGRCLGGYLRATQNQSHRYNSHNDPSQADGLHRINTTSSFVSVKSRLKSFNGRPAAYGRNRQNWHEERL</sequence>
<organism evidence="12 13">
    <name type="scientific">Aphis craccivora</name>
    <name type="common">Cowpea aphid</name>
    <dbReference type="NCBI Taxonomy" id="307492"/>
    <lineage>
        <taxon>Eukaryota</taxon>
        <taxon>Metazoa</taxon>
        <taxon>Ecdysozoa</taxon>
        <taxon>Arthropoda</taxon>
        <taxon>Hexapoda</taxon>
        <taxon>Insecta</taxon>
        <taxon>Pterygota</taxon>
        <taxon>Neoptera</taxon>
        <taxon>Paraneoptera</taxon>
        <taxon>Hemiptera</taxon>
        <taxon>Sternorrhyncha</taxon>
        <taxon>Aphidomorpha</taxon>
        <taxon>Aphidoidea</taxon>
        <taxon>Aphididae</taxon>
        <taxon>Aphidini</taxon>
        <taxon>Aphis</taxon>
        <taxon>Aphis</taxon>
    </lineage>
</organism>
<evidence type="ECO:0000256" key="3">
    <source>
        <dbReference type="ARBA" id="ARBA00022692"/>
    </source>
</evidence>
<dbReference type="SMART" id="SM01381">
    <property type="entry name" value="7TM_GPCR_Srsx"/>
    <property type="match status" value="1"/>
</dbReference>
<keyword evidence="5 9" id="KW-0297">G-protein coupled receptor</keyword>
<dbReference type="GO" id="GO:0043005">
    <property type="term" value="C:neuron projection"/>
    <property type="evidence" value="ECO:0007669"/>
    <property type="project" value="TreeGrafter"/>
</dbReference>
<proteinExistence type="inferred from homology"/>
<reference evidence="12 13" key="1">
    <citation type="submission" date="2019-08" db="EMBL/GenBank/DDBJ databases">
        <title>Whole genome of Aphis craccivora.</title>
        <authorList>
            <person name="Voronova N.V."/>
            <person name="Shulinski R.S."/>
            <person name="Bandarenka Y.V."/>
            <person name="Zhorov D.G."/>
            <person name="Warner D."/>
        </authorList>
    </citation>
    <scope>NUCLEOTIDE SEQUENCE [LARGE SCALE GENOMIC DNA]</scope>
    <source>
        <strain evidence="12">180601</strain>
        <tissue evidence="12">Whole Body</tissue>
    </source>
</reference>
<accession>A0A6G0YVB7</accession>
<dbReference type="PRINTS" id="PR01012">
    <property type="entry name" value="NRPEPTIDEYR"/>
</dbReference>
<feature type="transmembrane region" description="Helical" evidence="10">
    <location>
        <begin position="194"/>
        <end position="216"/>
    </location>
</feature>
<dbReference type="PANTHER" id="PTHR24235">
    <property type="entry name" value="NEUROPEPTIDE Y RECEPTOR"/>
    <property type="match status" value="1"/>
</dbReference>
<feature type="transmembrane region" description="Helical" evidence="10">
    <location>
        <begin position="409"/>
        <end position="428"/>
    </location>
</feature>
<keyword evidence="7 9" id="KW-0675">Receptor</keyword>
<dbReference type="GO" id="GO:0042923">
    <property type="term" value="F:neuropeptide binding"/>
    <property type="evidence" value="ECO:0007669"/>
    <property type="project" value="TreeGrafter"/>
</dbReference>
<protein>
    <submittedName>
        <fullName evidence="12">RYamide receptor isoform X1</fullName>
    </submittedName>
</protein>
<evidence type="ECO:0000256" key="7">
    <source>
        <dbReference type="ARBA" id="ARBA00023170"/>
    </source>
</evidence>
<dbReference type="PANTHER" id="PTHR24235:SF29">
    <property type="entry name" value="GH23382P"/>
    <property type="match status" value="1"/>
</dbReference>
<gene>
    <name evidence="12" type="ORF">FWK35_00016276</name>
</gene>
<keyword evidence="3 9" id="KW-0812">Transmembrane</keyword>
<evidence type="ECO:0000256" key="9">
    <source>
        <dbReference type="RuleBase" id="RU000688"/>
    </source>
</evidence>
<evidence type="ECO:0000259" key="11">
    <source>
        <dbReference type="PROSITE" id="PS50262"/>
    </source>
</evidence>
<feature type="transmembrane region" description="Helical" evidence="10">
    <location>
        <begin position="308"/>
        <end position="327"/>
    </location>
</feature>
<keyword evidence="6 10" id="KW-0472">Membrane</keyword>
<feature type="domain" description="G-protein coupled receptors family 1 profile" evidence="11">
    <location>
        <begin position="207"/>
        <end position="469"/>
    </location>
</feature>
<evidence type="ECO:0000313" key="12">
    <source>
        <dbReference type="EMBL" id="KAF0761782.1"/>
    </source>
</evidence>
<evidence type="ECO:0000313" key="13">
    <source>
        <dbReference type="Proteomes" id="UP000478052"/>
    </source>
</evidence>
<dbReference type="Gene3D" id="1.20.1070.10">
    <property type="entry name" value="Rhodopsin 7-helix transmembrane proteins"/>
    <property type="match status" value="1"/>
</dbReference>
<feature type="transmembrane region" description="Helical" evidence="10">
    <location>
        <begin position="448"/>
        <end position="467"/>
    </location>
</feature>
<dbReference type="PRINTS" id="PR00237">
    <property type="entry name" value="GPCRRHODOPSN"/>
</dbReference>
<evidence type="ECO:0000256" key="2">
    <source>
        <dbReference type="ARBA" id="ARBA00010663"/>
    </source>
</evidence>
<comment type="subcellular location">
    <subcellularLocation>
        <location evidence="1">Membrane</location>
        <topology evidence="1">Multi-pass membrane protein</topology>
    </subcellularLocation>
</comment>
<dbReference type="EMBL" id="VUJU01002302">
    <property type="protein sequence ID" value="KAF0761782.1"/>
    <property type="molecule type" value="Genomic_DNA"/>
</dbReference>
<dbReference type="OrthoDB" id="10053194at2759"/>
<dbReference type="InterPro" id="IPR000611">
    <property type="entry name" value="NPY_rcpt"/>
</dbReference>
<evidence type="ECO:0000256" key="6">
    <source>
        <dbReference type="ARBA" id="ARBA00023136"/>
    </source>
</evidence>
<evidence type="ECO:0000256" key="4">
    <source>
        <dbReference type="ARBA" id="ARBA00022989"/>
    </source>
</evidence>
<evidence type="ECO:0000256" key="8">
    <source>
        <dbReference type="ARBA" id="ARBA00023224"/>
    </source>
</evidence>
<evidence type="ECO:0000256" key="10">
    <source>
        <dbReference type="SAM" id="Phobius"/>
    </source>
</evidence>
<comment type="caution">
    <text evidence="12">The sequence shown here is derived from an EMBL/GenBank/DDBJ whole genome shotgun (WGS) entry which is preliminary data.</text>
</comment>
<dbReference type="PROSITE" id="PS50262">
    <property type="entry name" value="G_PROTEIN_RECEP_F1_2"/>
    <property type="match status" value="1"/>
</dbReference>
<dbReference type="InterPro" id="IPR017452">
    <property type="entry name" value="GPCR_Rhodpsn_7TM"/>
</dbReference>
<dbReference type="GO" id="GO:0004983">
    <property type="term" value="F:neuropeptide Y receptor activity"/>
    <property type="evidence" value="ECO:0007669"/>
    <property type="project" value="InterPro"/>
</dbReference>
<feature type="transmembrane region" description="Helical" evidence="10">
    <location>
        <begin position="365"/>
        <end position="388"/>
    </location>
</feature>